<keyword evidence="5" id="KW-0472">Membrane</keyword>
<geneLocation type="plasmid" evidence="8">
    <name>pscpbr12-1</name>
</geneLocation>
<proteinExistence type="predicted"/>
<dbReference type="AlphaFoldDB" id="A0AAJ4EL67"/>
<organism evidence="7 8">
    <name type="scientific">Spiroplasma citri</name>
    <dbReference type="NCBI Taxonomy" id="2133"/>
    <lineage>
        <taxon>Bacteria</taxon>
        <taxon>Bacillati</taxon>
        <taxon>Mycoplasmatota</taxon>
        <taxon>Mollicutes</taxon>
        <taxon>Entomoplasmatales</taxon>
        <taxon>Spiroplasmataceae</taxon>
        <taxon>Spiroplasma</taxon>
    </lineage>
</organism>
<evidence type="ECO:0000313" key="8">
    <source>
        <dbReference type="Proteomes" id="UP000464735"/>
    </source>
</evidence>
<dbReference type="InterPro" id="IPR032689">
    <property type="entry name" value="TraG-D_C"/>
</dbReference>
<evidence type="ECO:0000256" key="2">
    <source>
        <dbReference type="ARBA" id="ARBA00022475"/>
    </source>
</evidence>
<evidence type="ECO:0000313" key="7">
    <source>
        <dbReference type="EMBL" id="QIA69844.1"/>
    </source>
</evidence>
<sequence length="287" mass="33306">MLEQAEWDNKITLDKFNFANIQYNLNSTTYENLNKYLDNIEIKSKELNYLSRVIEVCGSTIRGEQKTTEGIIQQLTSSLIVFAQSKIKNITAKTTIKFDNTKPQAIFIIFPDEEKSTYDFISLFITETYSKLINDFDKSNIAKYHRPIYYINIHFMLVVQSIDQLDEKYNIATRNNILANITYKYYLMSGNNETRKTIAREMGYTEITVQSTTESFAKKNNMLGGVALSQNKIKREVMSAEELATLPFGSAAIIPQRNKPYLNTFDNFWDFTQFKPSESVNDDKKQY</sequence>
<feature type="domain" description="TraD/TraG TraM recognition site" evidence="6">
    <location>
        <begin position="152"/>
        <end position="247"/>
    </location>
</feature>
<dbReference type="RefSeq" id="WP_164028541.1">
    <property type="nucleotide sequence ID" value="NZ_CP046369.1"/>
</dbReference>
<evidence type="ECO:0000259" key="6">
    <source>
        <dbReference type="Pfam" id="PF12696"/>
    </source>
</evidence>
<gene>
    <name evidence="7" type="ORF">GL298_10475</name>
</gene>
<protein>
    <submittedName>
        <fullName evidence="7">TraM recognition domain-containing protein</fullName>
    </submittedName>
</protein>
<dbReference type="GO" id="GO:0005886">
    <property type="term" value="C:plasma membrane"/>
    <property type="evidence" value="ECO:0007669"/>
    <property type="project" value="UniProtKB-SubCell"/>
</dbReference>
<dbReference type="Proteomes" id="UP000464735">
    <property type="component" value="Plasmid pScpBR12-1"/>
</dbReference>
<dbReference type="CDD" id="cd01127">
    <property type="entry name" value="TrwB_TraG_TraD_VirD4"/>
    <property type="match status" value="1"/>
</dbReference>
<dbReference type="SUPFAM" id="SSF52540">
    <property type="entry name" value="P-loop containing nucleoside triphosphate hydrolases"/>
    <property type="match status" value="1"/>
</dbReference>
<dbReference type="EMBL" id="CP046369">
    <property type="protein sequence ID" value="QIA69844.1"/>
    <property type="molecule type" value="Genomic_DNA"/>
</dbReference>
<accession>A0AAJ4EL67</accession>
<dbReference type="PANTHER" id="PTHR37937:SF1">
    <property type="entry name" value="CONJUGATIVE TRANSFER: DNA TRANSPORT"/>
    <property type="match status" value="1"/>
</dbReference>
<comment type="subcellular location">
    <subcellularLocation>
        <location evidence="1">Cell membrane</location>
        <topology evidence="1">Multi-pass membrane protein</topology>
    </subcellularLocation>
</comment>
<dbReference type="InterPro" id="IPR027417">
    <property type="entry name" value="P-loop_NTPase"/>
</dbReference>
<evidence type="ECO:0000256" key="5">
    <source>
        <dbReference type="ARBA" id="ARBA00023136"/>
    </source>
</evidence>
<evidence type="ECO:0000256" key="3">
    <source>
        <dbReference type="ARBA" id="ARBA00022692"/>
    </source>
</evidence>
<reference evidence="7 8" key="1">
    <citation type="submission" date="2019-11" db="EMBL/GenBank/DDBJ databases">
        <title>Whole genome sequencing and comparative genomics analyses of five strains of Spiroplasma citri.</title>
        <authorList>
            <person name="Yokomi R."/>
            <person name="Chen J."/>
            <person name="Rattner R."/>
            <person name="Vidalakis G."/>
        </authorList>
    </citation>
    <scope>NUCLEOTIDE SEQUENCE [LARGE SCALE GENOMIC DNA]</scope>
    <source>
        <strain evidence="7 8">BR12</strain>
        <plasmid evidence="8">pscpbr12-1</plasmid>
    </source>
</reference>
<keyword evidence="3" id="KW-0812">Transmembrane</keyword>
<keyword evidence="2" id="KW-1003">Cell membrane</keyword>
<evidence type="ECO:0000256" key="1">
    <source>
        <dbReference type="ARBA" id="ARBA00004651"/>
    </source>
</evidence>
<keyword evidence="7" id="KW-0614">Plasmid</keyword>
<dbReference type="Gene3D" id="3.40.50.300">
    <property type="entry name" value="P-loop containing nucleotide triphosphate hydrolases"/>
    <property type="match status" value="1"/>
</dbReference>
<keyword evidence="4" id="KW-1133">Transmembrane helix</keyword>
<dbReference type="InterPro" id="IPR051539">
    <property type="entry name" value="T4SS-coupling_protein"/>
</dbReference>
<name>A0AAJ4EL67_SPICI</name>
<evidence type="ECO:0000256" key="4">
    <source>
        <dbReference type="ARBA" id="ARBA00022989"/>
    </source>
</evidence>
<dbReference type="PANTHER" id="PTHR37937">
    <property type="entry name" value="CONJUGATIVE TRANSFER: DNA TRANSPORT"/>
    <property type="match status" value="1"/>
</dbReference>
<dbReference type="Pfam" id="PF12696">
    <property type="entry name" value="TraG-D_C"/>
    <property type="match status" value="1"/>
</dbReference>